<dbReference type="PROSITE" id="PS51063">
    <property type="entry name" value="HTH_CRP_2"/>
    <property type="match status" value="1"/>
</dbReference>
<accession>A0A511YWA8</accession>
<gene>
    <name evidence="6" type="ORF">AFE02nite_12280</name>
</gene>
<dbReference type="SMART" id="SM00419">
    <property type="entry name" value="HTH_CRP"/>
    <property type="match status" value="1"/>
</dbReference>
<dbReference type="Proteomes" id="UP000321484">
    <property type="component" value="Unassembled WGS sequence"/>
</dbReference>
<dbReference type="CDD" id="cd00038">
    <property type="entry name" value="CAP_ED"/>
    <property type="match status" value="1"/>
</dbReference>
<keyword evidence="3" id="KW-0804">Transcription</keyword>
<dbReference type="InterPro" id="IPR014710">
    <property type="entry name" value="RmlC-like_jellyroll"/>
</dbReference>
<protein>
    <submittedName>
        <fullName evidence="6">cAMP-binding protein</fullName>
    </submittedName>
</protein>
<dbReference type="InterPro" id="IPR050397">
    <property type="entry name" value="Env_Response_Regulators"/>
</dbReference>
<evidence type="ECO:0000256" key="2">
    <source>
        <dbReference type="ARBA" id="ARBA00023125"/>
    </source>
</evidence>
<evidence type="ECO:0000259" key="4">
    <source>
        <dbReference type="PROSITE" id="PS50042"/>
    </source>
</evidence>
<dbReference type="RefSeq" id="WP_034243883.1">
    <property type="nucleotide sequence ID" value="NZ_BJYK01000001.1"/>
</dbReference>
<keyword evidence="7" id="KW-1185">Reference proteome</keyword>
<dbReference type="PANTHER" id="PTHR24567:SF28">
    <property type="entry name" value="LISTERIOLYSIN REGULATORY PROTEIN"/>
    <property type="match status" value="1"/>
</dbReference>
<dbReference type="SMART" id="SM00100">
    <property type="entry name" value="cNMP"/>
    <property type="match status" value="1"/>
</dbReference>
<organism evidence="6 7">
    <name type="scientific">Actinotalea fermentans</name>
    <dbReference type="NCBI Taxonomy" id="43671"/>
    <lineage>
        <taxon>Bacteria</taxon>
        <taxon>Bacillati</taxon>
        <taxon>Actinomycetota</taxon>
        <taxon>Actinomycetes</taxon>
        <taxon>Micrococcales</taxon>
        <taxon>Cellulomonadaceae</taxon>
        <taxon>Actinotalea</taxon>
    </lineage>
</organism>
<comment type="caution">
    <text evidence="6">The sequence shown here is derived from an EMBL/GenBank/DDBJ whole genome shotgun (WGS) entry which is preliminary data.</text>
</comment>
<dbReference type="GO" id="GO:0003677">
    <property type="term" value="F:DNA binding"/>
    <property type="evidence" value="ECO:0007669"/>
    <property type="project" value="UniProtKB-KW"/>
</dbReference>
<dbReference type="Pfam" id="PF00027">
    <property type="entry name" value="cNMP_binding"/>
    <property type="match status" value="1"/>
</dbReference>
<dbReference type="InterPro" id="IPR036390">
    <property type="entry name" value="WH_DNA-bd_sf"/>
</dbReference>
<keyword evidence="1" id="KW-0805">Transcription regulation</keyword>
<dbReference type="Gene3D" id="1.10.10.10">
    <property type="entry name" value="Winged helix-like DNA-binding domain superfamily/Winged helix DNA-binding domain"/>
    <property type="match status" value="1"/>
</dbReference>
<dbReference type="InterPro" id="IPR000595">
    <property type="entry name" value="cNMP-bd_dom"/>
</dbReference>
<evidence type="ECO:0000313" key="6">
    <source>
        <dbReference type="EMBL" id="GEN79494.1"/>
    </source>
</evidence>
<dbReference type="InterPro" id="IPR018490">
    <property type="entry name" value="cNMP-bd_dom_sf"/>
</dbReference>
<sequence>MSHPSPPSAAGRRTIPLREVTLPHQCPRPVRMYVLARAPYFRGLSEAELDVIDRRMRTMSVPADGYIYHAGDPADALYVVAEGSVKVAQVTAGGTETVTDILVPGELFGAMGTLGEPYHLQSASALVATCALRIDQDAFREVLATYPRVGLRVLDDVAARLARAHADIGGQTTDTVPQRVATALLRLADKLGEDRGADGVLLEVPLSRADLAGLARSTPESVSRVMSRWKKEGVINSGRRWTALLDRRRLEAEAAGVA</sequence>
<feature type="domain" description="Cyclic nucleotide-binding" evidence="4">
    <location>
        <begin position="40"/>
        <end position="160"/>
    </location>
</feature>
<name>A0A511YWA8_9CELL</name>
<dbReference type="InterPro" id="IPR036388">
    <property type="entry name" value="WH-like_DNA-bd_sf"/>
</dbReference>
<evidence type="ECO:0000256" key="3">
    <source>
        <dbReference type="ARBA" id="ARBA00023163"/>
    </source>
</evidence>
<proteinExistence type="predicted"/>
<dbReference type="PANTHER" id="PTHR24567">
    <property type="entry name" value="CRP FAMILY TRANSCRIPTIONAL REGULATORY PROTEIN"/>
    <property type="match status" value="1"/>
</dbReference>
<evidence type="ECO:0000313" key="7">
    <source>
        <dbReference type="Proteomes" id="UP000321484"/>
    </source>
</evidence>
<feature type="domain" description="HTH crp-type" evidence="5">
    <location>
        <begin position="174"/>
        <end position="248"/>
    </location>
</feature>
<dbReference type="AlphaFoldDB" id="A0A511YWA8"/>
<keyword evidence="2" id="KW-0238">DNA-binding</keyword>
<dbReference type="GO" id="GO:0003700">
    <property type="term" value="F:DNA-binding transcription factor activity"/>
    <property type="evidence" value="ECO:0007669"/>
    <property type="project" value="TreeGrafter"/>
</dbReference>
<dbReference type="PROSITE" id="PS50042">
    <property type="entry name" value="CNMP_BINDING_3"/>
    <property type="match status" value="1"/>
</dbReference>
<evidence type="ECO:0000259" key="5">
    <source>
        <dbReference type="PROSITE" id="PS51063"/>
    </source>
</evidence>
<reference evidence="6 7" key="1">
    <citation type="submission" date="2019-07" db="EMBL/GenBank/DDBJ databases">
        <title>Whole genome shotgun sequence of Actinotalea fermentans NBRC 105374.</title>
        <authorList>
            <person name="Hosoyama A."/>
            <person name="Uohara A."/>
            <person name="Ohji S."/>
            <person name="Ichikawa N."/>
        </authorList>
    </citation>
    <scope>NUCLEOTIDE SEQUENCE [LARGE SCALE GENOMIC DNA]</scope>
    <source>
        <strain evidence="6 7">NBRC 105374</strain>
    </source>
</reference>
<dbReference type="SUPFAM" id="SSF46785">
    <property type="entry name" value="Winged helix' DNA-binding domain"/>
    <property type="match status" value="1"/>
</dbReference>
<dbReference type="GO" id="GO:0005829">
    <property type="term" value="C:cytosol"/>
    <property type="evidence" value="ECO:0007669"/>
    <property type="project" value="TreeGrafter"/>
</dbReference>
<evidence type="ECO:0000256" key="1">
    <source>
        <dbReference type="ARBA" id="ARBA00023015"/>
    </source>
</evidence>
<dbReference type="EMBL" id="BJYK01000001">
    <property type="protein sequence ID" value="GEN79494.1"/>
    <property type="molecule type" value="Genomic_DNA"/>
</dbReference>
<dbReference type="InterPro" id="IPR012318">
    <property type="entry name" value="HTH_CRP"/>
</dbReference>
<dbReference type="SUPFAM" id="SSF51206">
    <property type="entry name" value="cAMP-binding domain-like"/>
    <property type="match status" value="1"/>
</dbReference>
<dbReference type="Gene3D" id="2.60.120.10">
    <property type="entry name" value="Jelly Rolls"/>
    <property type="match status" value="1"/>
</dbReference>
<dbReference type="Pfam" id="PF13545">
    <property type="entry name" value="HTH_Crp_2"/>
    <property type="match status" value="1"/>
</dbReference>